<organism evidence="10 11">
    <name type="scientific">Vineibacter terrae</name>
    <dbReference type="NCBI Taxonomy" id="2586908"/>
    <lineage>
        <taxon>Bacteria</taxon>
        <taxon>Pseudomonadati</taxon>
        <taxon>Pseudomonadota</taxon>
        <taxon>Alphaproteobacteria</taxon>
        <taxon>Hyphomicrobiales</taxon>
        <taxon>Vineibacter</taxon>
    </lineage>
</organism>
<keyword evidence="8" id="KW-0479">Metal-binding</keyword>
<dbReference type="NCBIfam" id="TIGR00231">
    <property type="entry name" value="small_GTP"/>
    <property type="match status" value="1"/>
</dbReference>
<evidence type="ECO:0000256" key="3">
    <source>
        <dbReference type="ARBA" id="ARBA00022741"/>
    </source>
</evidence>
<keyword evidence="3 8" id="KW-0547">Nucleotide-binding</keyword>
<evidence type="ECO:0000256" key="7">
    <source>
        <dbReference type="ARBA" id="ARBA00023134"/>
    </source>
</evidence>
<dbReference type="GO" id="GO:0030488">
    <property type="term" value="P:tRNA methylation"/>
    <property type="evidence" value="ECO:0007669"/>
    <property type="project" value="TreeGrafter"/>
</dbReference>
<reference evidence="10 11" key="1">
    <citation type="submission" date="2019-06" db="EMBL/GenBank/DDBJ databases">
        <title>New taxonomy in bacterial strain CC-CFT640, isolated from vineyard.</title>
        <authorList>
            <person name="Lin S.-Y."/>
            <person name="Tsai C.-F."/>
            <person name="Young C.-C."/>
        </authorList>
    </citation>
    <scope>NUCLEOTIDE SEQUENCE [LARGE SCALE GENOMIC DNA]</scope>
    <source>
        <strain evidence="10 11">CC-CFT640</strain>
    </source>
</reference>
<comment type="function">
    <text evidence="8">Exhibits a very high intrinsic GTPase hydrolysis rate. Involved in the addition of a carboxymethylaminomethyl (cmnm) group at the wobble position (U34) of certain tRNAs, forming tRNA-cmnm(5)s(2)U34.</text>
</comment>
<dbReference type="GO" id="GO:0005525">
    <property type="term" value="F:GTP binding"/>
    <property type="evidence" value="ECO:0007669"/>
    <property type="project" value="UniProtKB-UniRule"/>
</dbReference>
<dbReference type="FunFam" id="3.30.1360.120:FF:000007">
    <property type="entry name" value="tRNA modification GTPase GTPBP3, mitochondrial"/>
    <property type="match status" value="1"/>
</dbReference>
<dbReference type="InterPro" id="IPR006073">
    <property type="entry name" value="GTP-bd"/>
</dbReference>
<feature type="binding site" evidence="8">
    <location>
        <position position="496"/>
    </location>
    <ligand>
        <name>(6S)-5-formyl-5,6,7,8-tetrahydrofolate</name>
        <dbReference type="ChEBI" id="CHEBI:57457"/>
    </ligand>
</feature>
<dbReference type="OrthoDB" id="9805918at2"/>
<dbReference type="InterPro" id="IPR025867">
    <property type="entry name" value="MnmE_helical"/>
</dbReference>
<dbReference type="Pfam" id="PF01926">
    <property type="entry name" value="MMR_HSR1"/>
    <property type="match status" value="1"/>
</dbReference>
<comment type="cofactor">
    <cofactor evidence="8">
        <name>K(+)</name>
        <dbReference type="ChEBI" id="CHEBI:29103"/>
    </cofactor>
    <text evidence="8">Binds 1 potassium ion per subunit.</text>
</comment>
<evidence type="ECO:0000256" key="2">
    <source>
        <dbReference type="ARBA" id="ARBA00022694"/>
    </source>
</evidence>
<dbReference type="GO" id="GO:0002098">
    <property type="term" value="P:tRNA wobble uridine modification"/>
    <property type="evidence" value="ECO:0007669"/>
    <property type="project" value="TreeGrafter"/>
</dbReference>
<dbReference type="InterPro" id="IPR004520">
    <property type="entry name" value="GTPase_MnmE"/>
</dbReference>
<feature type="binding site" evidence="8">
    <location>
        <position position="269"/>
    </location>
    <ligand>
        <name>K(+)</name>
        <dbReference type="ChEBI" id="CHEBI:29103"/>
    </ligand>
</feature>
<comment type="subunit">
    <text evidence="8">Homodimer. Heterotetramer of two MnmE and two MnmG subunits.</text>
</comment>
<evidence type="ECO:0000313" key="11">
    <source>
        <dbReference type="Proteomes" id="UP000321638"/>
    </source>
</evidence>
<dbReference type="InterPro" id="IPR027266">
    <property type="entry name" value="TrmE/GcvT-like"/>
</dbReference>
<dbReference type="GO" id="GO:0003924">
    <property type="term" value="F:GTPase activity"/>
    <property type="evidence" value="ECO:0007669"/>
    <property type="project" value="UniProtKB-UniRule"/>
</dbReference>
<feature type="binding site" evidence="8">
    <location>
        <begin position="289"/>
        <end position="292"/>
    </location>
    <ligand>
        <name>GTP</name>
        <dbReference type="ChEBI" id="CHEBI:37565"/>
    </ligand>
</feature>
<dbReference type="AlphaFoldDB" id="A0A5C8PNX8"/>
<protein>
    <recommendedName>
        <fullName evidence="8">tRNA modification GTPase MnmE</fullName>
        <ecNumber evidence="8">3.6.-.-</ecNumber>
    </recommendedName>
</protein>
<dbReference type="InterPro" id="IPR005225">
    <property type="entry name" value="Small_GTP-bd"/>
</dbReference>
<dbReference type="RefSeq" id="WP_147847264.1">
    <property type="nucleotide sequence ID" value="NZ_VDUZ01000012.1"/>
</dbReference>
<feature type="binding site" evidence="8">
    <location>
        <begin position="245"/>
        <end position="250"/>
    </location>
    <ligand>
        <name>GTP</name>
        <dbReference type="ChEBI" id="CHEBI:37565"/>
    </ligand>
</feature>
<dbReference type="Pfam" id="PF12631">
    <property type="entry name" value="MnmE_helical"/>
    <property type="match status" value="1"/>
</dbReference>
<feature type="binding site" evidence="8">
    <location>
        <position position="245"/>
    </location>
    <ligand>
        <name>K(+)</name>
        <dbReference type="ChEBI" id="CHEBI:29103"/>
    </ligand>
</feature>
<dbReference type="Proteomes" id="UP000321638">
    <property type="component" value="Unassembled WGS sequence"/>
</dbReference>
<dbReference type="Gene3D" id="3.30.1360.120">
    <property type="entry name" value="Probable tRNA modification gtpase trme, domain 1"/>
    <property type="match status" value="1"/>
</dbReference>
<dbReference type="Gene3D" id="1.20.120.430">
    <property type="entry name" value="tRNA modification GTPase MnmE domain 2"/>
    <property type="match status" value="1"/>
</dbReference>
<comment type="subcellular location">
    <subcellularLocation>
        <location evidence="8">Cytoplasm</location>
    </subcellularLocation>
</comment>
<dbReference type="InterPro" id="IPR027368">
    <property type="entry name" value="MnmE_dom2"/>
</dbReference>
<feature type="domain" description="TrmE-type G" evidence="9">
    <location>
        <begin position="235"/>
        <end position="401"/>
    </location>
</feature>
<dbReference type="SUPFAM" id="SSF116878">
    <property type="entry name" value="TrmE connector domain"/>
    <property type="match status" value="1"/>
</dbReference>
<keyword evidence="8" id="KW-0963">Cytoplasm</keyword>
<dbReference type="CDD" id="cd04164">
    <property type="entry name" value="trmE"/>
    <property type="match status" value="1"/>
</dbReference>
<dbReference type="NCBIfam" id="NF003661">
    <property type="entry name" value="PRK05291.1-3"/>
    <property type="match status" value="1"/>
</dbReference>
<dbReference type="InterPro" id="IPR018948">
    <property type="entry name" value="GTP-bd_TrmE_N"/>
</dbReference>
<keyword evidence="5 8" id="KW-0460">Magnesium</keyword>
<keyword evidence="4 8" id="KW-0378">Hydrolase</keyword>
<dbReference type="EC" id="3.6.-.-" evidence="8"/>
<keyword evidence="2 8" id="KW-0819">tRNA processing</keyword>
<dbReference type="Pfam" id="PF10396">
    <property type="entry name" value="TrmE_N"/>
    <property type="match status" value="1"/>
</dbReference>
<feature type="binding site" evidence="8">
    <location>
        <position position="266"/>
    </location>
    <ligand>
        <name>K(+)</name>
        <dbReference type="ChEBI" id="CHEBI:29103"/>
    </ligand>
</feature>
<dbReference type="PANTHER" id="PTHR42714:SF2">
    <property type="entry name" value="TRNA MODIFICATION GTPASE GTPBP3, MITOCHONDRIAL"/>
    <property type="match status" value="1"/>
</dbReference>
<dbReference type="Gene3D" id="3.40.50.300">
    <property type="entry name" value="P-loop containing nucleotide triphosphate hydrolases"/>
    <property type="match status" value="1"/>
</dbReference>
<sequence>MTDAARNTIYALASALPTRSGGAGVAVIRLSGPRACDALVFLTEPGAFARGGSARDPALPEPRRPVLRPFLDPANGEVIDRGLAMRFAAPRSYTGEDVVEFHLHGGRAVIDAALAAIARLPFCRLAEPGEFTRRAFEHGKLDLTAAEGVADLVGAETAAQRRQALRQVDGALGRLYEAWRASLLRALAHLEADIDFPDEDLPQGVAEAVRPELAGLRSAIAGHLADRRGERLRDGVSIAIVGPPNAGKSSLLNLIAQRDAAIVSTVAGTTRDVIDVHLDLDGYPVTIADTAGLRRSHDPIEQEGVRRARARAETADLRLLVVPAADDDGQALDWPALAHDAIAALSTWSPDTDLVIVNKADLLGAADPGPEGHHGIASMRLSARTGAGVPELLGRLGATVATLLGDAPGANDPAPLAASDNMLAPPPLTRARHREALADCLAALDRALAASADGVAPAELVAEDVRLAARALGRITGRVGVEDLLDVIFRDFCIGK</sequence>
<dbReference type="EMBL" id="VDUZ01000012">
    <property type="protein sequence ID" value="TXL75903.1"/>
    <property type="molecule type" value="Genomic_DNA"/>
</dbReference>
<comment type="similarity">
    <text evidence="1 8">Belongs to the TRAFAC class TrmE-Era-EngA-EngB-Septin-like GTPase superfamily. TrmE GTPase family.</text>
</comment>
<proteinExistence type="inferred from homology"/>
<feature type="binding site" evidence="8">
    <location>
        <begin position="264"/>
        <end position="270"/>
    </location>
    <ligand>
        <name>GTP</name>
        <dbReference type="ChEBI" id="CHEBI:37565"/>
    </ligand>
</feature>
<keyword evidence="11" id="KW-1185">Reference proteome</keyword>
<feature type="binding site" evidence="8">
    <location>
        <position position="100"/>
    </location>
    <ligand>
        <name>(6S)-5-formyl-5,6,7,8-tetrahydrofolate</name>
        <dbReference type="ChEBI" id="CHEBI:57457"/>
    </ligand>
</feature>
<keyword evidence="7 8" id="KW-0342">GTP-binding</keyword>
<evidence type="ECO:0000256" key="5">
    <source>
        <dbReference type="ARBA" id="ARBA00022842"/>
    </source>
</evidence>
<comment type="caution">
    <text evidence="10">The sequence shown here is derived from an EMBL/GenBank/DDBJ whole genome shotgun (WGS) entry which is preliminary data.</text>
</comment>
<dbReference type="PANTHER" id="PTHR42714">
    <property type="entry name" value="TRNA MODIFICATION GTPASE GTPBP3"/>
    <property type="match status" value="1"/>
</dbReference>
<dbReference type="InterPro" id="IPR031168">
    <property type="entry name" value="G_TrmE"/>
</dbReference>
<dbReference type="SUPFAM" id="SSF52540">
    <property type="entry name" value="P-loop containing nucleoside triphosphate hydrolases"/>
    <property type="match status" value="1"/>
</dbReference>
<dbReference type="GO" id="GO:0005737">
    <property type="term" value="C:cytoplasm"/>
    <property type="evidence" value="ECO:0007669"/>
    <property type="project" value="UniProtKB-SubCell"/>
</dbReference>
<evidence type="ECO:0000256" key="1">
    <source>
        <dbReference type="ARBA" id="ARBA00011043"/>
    </source>
</evidence>
<dbReference type="InterPro" id="IPR027417">
    <property type="entry name" value="P-loop_NTPase"/>
</dbReference>
<evidence type="ECO:0000256" key="4">
    <source>
        <dbReference type="ARBA" id="ARBA00022801"/>
    </source>
</evidence>
<dbReference type="CDD" id="cd14858">
    <property type="entry name" value="TrmE_N"/>
    <property type="match status" value="1"/>
</dbReference>
<feature type="binding site" evidence="8">
    <location>
        <begin position="358"/>
        <end position="361"/>
    </location>
    <ligand>
        <name>GTP</name>
        <dbReference type="ChEBI" id="CHEBI:37565"/>
    </ligand>
</feature>
<gene>
    <name evidence="8 10" type="primary">mnmE</name>
    <name evidence="8" type="synonym">trmE</name>
    <name evidence="10" type="ORF">FHP25_12425</name>
</gene>
<dbReference type="GO" id="GO:0046872">
    <property type="term" value="F:metal ion binding"/>
    <property type="evidence" value="ECO:0007669"/>
    <property type="project" value="UniProtKB-KW"/>
</dbReference>
<feature type="binding site" evidence="8">
    <location>
        <position position="270"/>
    </location>
    <ligand>
        <name>Mg(2+)</name>
        <dbReference type="ChEBI" id="CHEBI:18420"/>
    </ligand>
</feature>
<dbReference type="HAMAP" id="MF_00379">
    <property type="entry name" value="GTPase_MnmE"/>
    <property type="match status" value="1"/>
</dbReference>
<feature type="binding site" evidence="8">
    <location>
        <position position="249"/>
    </location>
    <ligand>
        <name>Mg(2+)</name>
        <dbReference type="ChEBI" id="CHEBI:18420"/>
    </ligand>
</feature>
<feature type="binding site" evidence="8">
    <location>
        <position position="264"/>
    </location>
    <ligand>
        <name>K(+)</name>
        <dbReference type="ChEBI" id="CHEBI:29103"/>
    </ligand>
</feature>
<evidence type="ECO:0000256" key="8">
    <source>
        <dbReference type="HAMAP-Rule" id="MF_00379"/>
    </source>
</evidence>
<evidence type="ECO:0000256" key="6">
    <source>
        <dbReference type="ARBA" id="ARBA00022958"/>
    </source>
</evidence>
<accession>A0A5C8PNX8</accession>
<feature type="binding site" evidence="8">
    <location>
        <position position="140"/>
    </location>
    <ligand>
        <name>(6S)-5-formyl-5,6,7,8-tetrahydrofolate</name>
        <dbReference type="ChEBI" id="CHEBI:57457"/>
    </ligand>
</feature>
<name>A0A5C8PNX8_9HYPH</name>
<dbReference type="PROSITE" id="PS51709">
    <property type="entry name" value="G_TRME"/>
    <property type="match status" value="1"/>
</dbReference>
<evidence type="ECO:0000259" key="9">
    <source>
        <dbReference type="PROSITE" id="PS51709"/>
    </source>
</evidence>
<keyword evidence="6 8" id="KW-0630">Potassium</keyword>
<evidence type="ECO:0000313" key="10">
    <source>
        <dbReference type="EMBL" id="TXL75903.1"/>
    </source>
</evidence>
<feature type="binding site" evidence="8">
    <location>
        <begin position="382"/>
        <end position="384"/>
    </location>
    <ligand>
        <name>GTP</name>
        <dbReference type="ChEBI" id="CHEBI:37565"/>
    </ligand>
</feature>
<feature type="binding site" evidence="8">
    <location>
        <position position="29"/>
    </location>
    <ligand>
        <name>(6S)-5-formyl-5,6,7,8-tetrahydrofolate</name>
        <dbReference type="ChEBI" id="CHEBI:57457"/>
    </ligand>
</feature>